<organism evidence="7 8">
    <name type="scientific">Elysia chlorotica</name>
    <name type="common">Eastern emerald elysia</name>
    <name type="synonym">Sea slug</name>
    <dbReference type="NCBI Taxonomy" id="188477"/>
    <lineage>
        <taxon>Eukaryota</taxon>
        <taxon>Metazoa</taxon>
        <taxon>Spiralia</taxon>
        <taxon>Lophotrochozoa</taxon>
        <taxon>Mollusca</taxon>
        <taxon>Gastropoda</taxon>
        <taxon>Heterobranchia</taxon>
        <taxon>Euthyneura</taxon>
        <taxon>Panpulmonata</taxon>
        <taxon>Sacoglossa</taxon>
        <taxon>Placobranchoidea</taxon>
        <taxon>Plakobranchidae</taxon>
        <taxon>Elysia</taxon>
    </lineage>
</organism>
<sequence length="89" mass="10261">MLGRLFLRRMSSLAEPLPRPGQGVYKVPNEPRYKKLMETQTLFCRDDGRLVWQKLPSDMMLYYLSVGLVVAGTVLTFDVFRRLASPPKN</sequence>
<dbReference type="Proteomes" id="UP000271974">
    <property type="component" value="Unassembled WGS sequence"/>
</dbReference>
<dbReference type="GO" id="GO:0045277">
    <property type="term" value="C:respiratory chain complex IV"/>
    <property type="evidence" value="ECO:0007669"/>
    <property type="project" value="InterPro"/>
</dbReference>
<comment type="caution">
    <text evidence="7">The sequence shown here is derived from an EMBL/GenBank/DDBJ whole genome shotgun (WGS) entry which is preliminary data.</text>
</comment>
<evidence type="ECO:0000256" key="5">
    <source>
        <dbReference type="ARBA" id="ARBA00023136"/>
    </source>
</evidence>
<dbReference type="STRING" id="188477.A0A3S1HA71"/>
<keyword evidence="6" id="KW-1133">Transmembrane helix</keyword>
<dbReference type="Gene3D" id="4.10.91.10">
    <property type="entry name" value="Cytochrome c oxidase, subunit VIIa"/>
    <property type="match status" value="1"/>
</dbReference>
<comment type="subcellular location">
    <subcellularLocation>
        <location evidence="1">Mitochondrion inner membrane</location>
    </subcellularLocation>
</comment>
<dbReference type="OrthoDB" id="6084861at2759"/>
<keyword evidence="5 6" id="KW-0472">Membrane</keyword>
<evidence type="ECO:0000256" key="3">
    <source>
        <dbReference type="ARBA" id="ARBA00022792"/>
    </source>
</evidence>
<reference evidence="7 8" key="1">
    <citation type="submission" date="2019-01" db="EMBL/GenBank/DDBJ databases">
        <title>A draft genome assembly of the solar-powered sea slug Elysia chlorotica.</title>
        <authorList>
            <person name="Cai H."/>
            <person name="Li Q."/>
            <person name="Fang X."/>
            <person name="Li J."/>
            <person name="Curtis N.E."/>
            <person name="Altenburger A."/>
            <person name="Shibata T."/>
            <person name="Feng M."/>
            <person name="Maeda T."/>
            <person name="Schwartz J.A."/>
            <person name="Shigenobu S."/>
            <person name="Lundholm N."/>
            <person name="Nishiyama T."/>
            <person name="Yang H."/>
            <person name="Hasebe M."/>
            <person name="Li S."/>
            <person name="Pierce S.K."/>
            <person name="Wang J."/>
        </authorList>
    </citation>
    <scope>NUCLEOTIDE SEQUENCE [LARGE SCALE GENOMIC DNA]</scope>
    <source>
        <strain evidence="7">EC2010</strain>
        <tissue evidence="7">Whole organism of an adult</tissue>
    </source>
</reference>
<gene>
    <name evidence="7" type="ORF">EGW08_016979</name>
</gene>
<name>A0A3S1HA71_ELYCH</name>
<keyword evidence="6" id="KW-0812">Transmembrane</keyword>
<protein>
    <submittedName>
        <fullName evidence="7">Uncharacterized protein</fullName>
    </submittedName>
</protein>
<keyword evidence="8" id="KW-1185">Reference proteome</keyword>
<dbReference type="GO" id="GO:0005743">
    <property type="term" value="C:mitochondrial inner membrane"/>
    <property type="evidence" value="ECO:0007669"/>
    <property type="project" value="UniProtKB-SubCell"/>
</dbReference>
<dbReference type="InterPro" id="IPR036539">
    <property type="entry name" value="Cyt_c_oxidase_su7a_sf"/>
</dbReference>
<evidence type="ECO:0000313" key="7">
    <source>
        <dbReference type="EMBL" id="RUS75264.1"/>
    </source>
</evidence>
<evidence type="ECO:0000256" key="6">
    <source>
        <dbReference type="SAM" id="Phobius"/>
    </source>
</evidence>
<keyword evidence="3" id="KW-0999">Mitochondrion inner membrane</keyword>
<comment type="similarity">
    <text evidence="2">Belongs to the cytochrome c oxidase VIIa family.</text>
</comment>
<proteinExistence type="inferred from homology"/>
<dbReference type="EMBL" id="RQTK01000757">
    <property type="protein sequence ID" value="RUS75264.1"/>
    <property type="molecule type" value="Genomic_DNA"/>
</dbReference>
<dbReference type="AlphaFoldDB" id="A0A3S1HA71"/>
<evidence type="ECO:0000256" key="4">
    <source>
        <dbReference type="ARBA" id="ARBA00023128"/>
    </source>
</evidence>
<evidence type="ECO:0000313" key="8">
    <source>
        <dbReference type="Proteomes" id="UP000271974"/>
    </source>
</evidence>
<keyword evidence="4" id="KW-0496">Mitochondrion</keyword>
<evidence type="ECO:0000256" key="2">
    <source>
        <dbReference type="ARBA" id="ARBA00009331"/>
    </source>
</evidence>
<evidence type="ECO:0000256" key="1">
    <source>
        <dbReference type="ARBA" id="ARBA00004273"/>
    </source>
</evidence>
<accession>A0A3S1HA71</accession>
<dbReference type="GO" id="GO:0006123">
    <property type="term" value="P:mitochondrial electron transport, cytochrome c to oxygen"/>
    <property type="evidence" value="ECO:0007669"/>
    <property type="project" value="InterPro"/>
</dbReference>
<feature type="transmembrane region" description="Helical" evidence="6">
    <location>
        <begin position="60"/>
        <end position="80"/>
    </location>
</feature>